<dbReference type="Gene3D" id="3.90.45.10">
    <property type="entry name" value="Peptide deformylase"/>
    <property type="match status" value="1"/>
</dbReference>
<dbReference type="RefSeq" id="WP_067330266.1">
    <property type="nucleotide sequence ID" value="NZ_LNKT01000012.1"/>
</dbReference>
<evidence type="ECO:0000256" key="2">
    <source>
        <dbReference type="SAM" id="Phobius"/>
    </source>
</evidence>
<reference evidence="3 4" key="1">
    <citation type="submission" date="2015-11" db="EMBL/GenBank/DDBJ databases">
        <title>Draft genome of Sulfurovum riftiae 1812E, a member of the Epsilonproteobacteria isolated from the tube of the deep-sea hydrothermal vent tubewom Riftia pachyptila.</title>
        <authorList>
            <person name="Vetriani C."/>
            <person name="Giovannelli D."/>
        </authorList>
    </citation>
    <scope>NUCLEOTIDE SEQUENCE [LARGE SCALE GENOMIC DNA]</scope>
    <source>
        <strain evidence="3 4">1812E</strain>
    </source>
</reference>
<gene>
    <name evidence="3" type="ORF">AS592_08375</name>
</gene>
<proteinExistence type="inferred from homology"/>
<dbReference type="AlphaFoldDB" id="A0A151CH47"/>
<comment type="caution">
    <text evidence="3">The sequence shown here is derived from an EMBL/GenBank/DDBJ whole genome shotgun (WGS) entry which is preliminary data.</text>
</comment>
<feature type="transmembrane region" description="Helical" evidence="2">
    <location>
        <begin position="214"/>
        <end position="232"/>
    </location>
</feature>
<keyword evidence="2" id="KW-0812">Transmembrane</keyword>
<organism evidence="3 4">
    <name type="scientific">Sulfurovum riftiae</name>
    <dbReference type="NCBI Taxonomy" id="1630136"/>
    <lineage>
        <taxon>Bacteria</taxon>
        <taxon>Pseudomonadati</taxon>
        <taxon>Campylobacterota</taxon>
        <taxon>Epsilonproteobacteria</taxon>
        <taxon>Campylobacterales</taxon>
        <taxon>Sulfurovaceae</taxon>
        <taxon>Sulfurovum</taxon>
    </lineage>
</organism>
<feature type="transmembrane region" description="Helical" evidence="2">
    <location>
        <begin position="185"/>
        <end position="202"/>
    </location>
</feature>
<dbReference type="Proteomes" id="UP000075359">
    <property type="component" value="Unassembled WGS sequence"/>
</dbReference>
<keyword evidence="2" id="KW-0472">Membrane</keyword>
<dbReference type="STRING" id="1630136.AS592_08375"/>
<protein>
    <submittedName>
        <fullName evidence="3">Formylmethionine deformylase</fullName>
    </submittedName>
</protein>
<keyword evidence="4" id="KW-1185">Reference proteome</keyword>
<evidence type="ECO:0000256" key="1">
    <source>
        <dbReference type="ARBA" id="ARBA00010759"/>
    </source>
</evidence>
<feature type="transmembrane region" description="Helical" evidence="2">
    <location>
        <begin position="252"/>
        <end position="270"/>
    </location>
</feature>
<dbReference type="PANTHER" id="PTHR10458">
    <property type="entry name" value="PEPTIDE DEFORMYLASE"/>
    <property type="match status" value="1"/>
</dbReference>
<dbReference type="SUPFAM" id="SSF56420">
    <property type="entry name" value="Peptide deformylase"/>
    <property type="match status" value="1"/>
</dbReference>
<dbReference type="InterPro" id="IPR023635">
    <property type="entry name" value="Peptide_deformylase"/>
</dbReference>
<keyword evidence="2" id="KW-1133">Transmembrane helix</keyword>
<name>A0A151CH47_9BACT</name>
<evidence type="ECO:0000313" key="3">
    <source>
        <dbReference type="EMBL" id="KYJ86831.1"/>
    </source>
</evidence>
<evidence type="ECO:0000313" key="4">
    <source>
        <dbReference type="Proteomes" id="UP000075359"/>
    </source>
</evidence>
<accession>A0A151CH47</accession>
<sequence>MVQKLVIYPDDRMHCTSTDVRSFNQTLWDVIEDMRDTMQAHDINAMAAMQIAYPYNIILIKEGEEYHEYINPRILKNEDLFDSEESSLHYPDVTVTIPRYGKIKLVYEDRNGQVHYEDIDDRELAATLQRKIDITFGGNILDKVDKNTREKILDALAGKGLMPQTDDACPTFSKKDYFVSFSDKILFFMGLSLLTPLFNFSKETVENIYTFDKIAFPLVIALMIGFFFYAQYEAKKYKQCSSCQIGNNIGVMVKRSVAALAFAVGAYFLVNPY</sequence>
<dbReference type="PANTHER" id="PTHR10458:SF22">
    <property type="entry name" value="PEPTIDE DEFORMYLASE"/>
    <property type="match status" value="1"/>
</dbReference>
<dbReference type="Pfam" id="PF01327">
    <property type="entry name" value="Pep_deformylase"/>
    <property type="match status" value="1"/>
</dbReference>
<dbReference type="GO" id="GO:0042586">
    <property type="term" value="F:peptide deformylase activity"/>
    <property type="evidence" value="ECO:0007669"/>
    <property type="project" value="InterPro"/>
</dbReference>
<dbReference type="EMBL" id="LNKT01000012">
    <property type="protein sequence ID" value="KYJ86831.1"/>
    <property type="molecule type" value="Genomic_DNA"/>
</dbReference>
<dbReference type="OrthoDB" id="5333466at2"/>
<dbReference type="InterPro" id="IPR036821">
    <property type="entry name" value="Peptide_deformylase_sf"/>
</dbReference>
<comment type="similarity">
    <text evidence="1">Belongs to the polypeptide deformylase family.</text>
</comment>